<gene>
    <name evidence="2" type="ORF">AK830_g11868</name>
</gene>
<evidence type="ECO:0000313" key="2">
    <source>
        <dbReference type="EMBL" id="KPM34707.1"/>
    </source>
</evidence>
<dbReference type="AlphaFoldDB" id="A0A0P7B1M4"/>
<organism evidence="2 3">
    <name type="scientific">Neonectria ditissima</name>
    <dbReference type="NCBI Taxonomy" id="78410"/>
    <lineage>
        <taxon>Eukaryota</taxon>
        <taxon>Fungi</taxon>
        <taxon>Dikarya</taxon>
        <taxon>Ascomycota</taxon>
        <taxon>Pezizomycotina</taxon>
        <taxon>Sordariomycetes</taxon>
        <taxon>Hypocreomycetidae</taxon>
        <taxon>Hypocreales</taxon>
        <taxon>Nectriaceae</taxon>
        <taxon>Neonectria</taxon>
    </lineage>
</organism>
<proteinExistence type="predicted"/>
<dbReference type="Proteomes" id="UP000050424">
    <property type="component" value="Unassembled WGS sequence"/>
</dbReference>
<name>A0A0P7B1M4_9HYPO</name>
<keyword evidence="3" id="KW-1185">Reference proteome</keyword>
<feature type="region of interest" description="Disordered" evidence="1">
    <location>
        <begin position="17"/>
        <end position="72"/>
    </location>
</feature>
<dbReference type="STRING" id="78410.A0A0P7B1M4"/>
<evidence type="ECO:0000313" key="3">
    <source>
        <dbReference type="Proteomes" id="UP000050424"/>
    </source>
</evidence>
<protein>
    <submittedName>
        <fullName evidence="2">Uncharacterized protein</fullName>
    </submittedName>
</protein>
<comment type="caution">
    <text evidence="2">The sequence shown here is derived from an EMBL/GenBank/DDBJ whole genome shotgun (WGS) entry which is preliminary data.</text>
</comment>
<evidence type="ECO:0000256" key="1">
    <source>
        <dbReference type="SAM" id="MobiDB-lite"/>
    </source>
</evidence>
<dbReference type="EMBL" id="LKCW01000309">
    <property type="protein sequence ID" value="KPM34707.1"/>
    <property type="molecule type" value="Genomic_DNA"/>
</dbReference>
<reference evidence="2 3" key="1">
    <citation type="submission" date="2015-09" db="EMBL/GenBank/DDBJ databases">
        <title>Draft genome of a European isolate of the apple canker pathogen Neonectria ditissima.</title>
        <authorList>
            <person name="Gomez-Cortecero A."/>
            <person name="Harrison R.J."/>
            <person name="Armitage A.D."/>
        </authorList>
    </citation>
    <scope>NUCLEOTIDE SEQUENCE [LARGE SCALE GENOMIC DNA]</scope>
    <source>
        <strain evidence="2 3">R09/05</strain>
    </source>
</reference>
<sequence length="72" mass="8006">MPAVDLEVVNFFQPTMALSLPRSRRPSPHGKTNSEDATSAQTNEQHDLDYHDGLSAPLDNRDKVEDDFPPAD</sequence>
<accession>A0A0P7B1M4</accession>
<dbReference type="OrthoDB" id="5100178at2759"/>